<dbReference type="PROSITE" id="PS51367">
    <property type="entry name" value="THAUMATIN_2"/>
    <property type="match status" value="1"/>
</dbReference>
<reference evidence="5" key="2">
    <citation type="submission" date="2020-04" db="EMBL/GenBank/DDBJ databases">
        <authorList>
            <consortium name="NCBI Genome Project"/>
        </authorList>
    </citation>
    <scope>NUCLEOTIDE SEQUENCE</scope>
    <source>
        <strain evidence="5">CBS 304.34</strain>
    </source>
</reference>
<dbReference type="PRINTS" id="PR00347">
    <property type="entry name" value="THAUMATIN"/>
</dbReference>
<dbReference type="Pfam" id="PF00314">
    <property type="entry name" value="Thaumatin"/>
    <property type="match status" value="1"/>
</dbReference>
<dbReference type="SMART" id="SM00205">
    <property type="entry name" value="THN"/>
    <property type="match status" value="1"/>
</dbReference>
<dbReference type="EMBL" id="MU003693">
    <property type="protein sequence ID" value="KAF2816060.1"/>
    <property type="molecule type" value="Genomic_DNA"/>
</dbReference>
<feature type="compositionally biased region" description="Basic residues" evidence="2">
    <location>
        <begin position="350"/>
        <end position="364"/>
    </location>
</feature>
<keyword evidence="4" id="KW-1185">Reference proteome</keyword>
<feature type="disulfide bond" evidence="1">
    <location>
        <begin position="210"/>
        <end position="242"/>
    </location>
</feature>
<organism evidence="3">
    <name type="scientific">Mytilinidion resinicola</name>
    <dbReference type="NCBI Taxonomy" id="574789"/>
    <lineage>
        <taxon>Eukaryota</taxon>
        <taxon>Fungi</taxon>
        <taxon>Dikarya</taxon>
        <taxon>Ascomycota</taxon>
        <taxon>Pezizomycotina</taxon>
        <taxon>Dothideomycetes</taxon>
        <taxon>Pleosporomycetidae</taxon>
        <taxon>Mytilinidiales</taxon>
        <taxon>Mytilinidiaceae</taxon>
        <taxon>Mytilinidion</taxon>
    </lineage>
</organism>
<gene>
    <name evidence="3 5" type="ORF">BDZ99DRAFT_376701</name>
</gene>
<evidence type="ECO:0000256" key="2">
    <source>
        <dbReference type="SAM" id="MobiDB-lite"/>
    </source>
</evidence>
<evidence type="ECO:0000256" key="1">
    <source>
        <dbReference type="PIRSR" id="PIRSR002703-1"/>
    </source>
</evidence>
<dbReference type="PIRSF" id="PIRSF002703">
    <property type="entry name" value="Thaumatin"/>
    <property type="match status" value="1"/>
</dbReference>
<evidence type="ECO:0000313" key="4">
    <source>
        <dbReference type="Proteomes" id="UP000504636"/>
    </source>
</evidence>
<protein>
    <submittedName>
        <fullName evidence="3 5">Thaumatin family protein</fullName>
    </submittedName>
</protein>
<dbReference type="GeneID" id="54455932"/>
<feature type="disulfide bond" evidence="1">
    <location>
        <begin position="98"/>
        <end position="104"/>
    </location>
</feature>
<keyword evidence="1" id="KW-1015">Disulfide bond</keyword>
<feature type="compositionally biased region" description="Low complexity" evidence="2">
    <location>
        <begin position="328"/>
        <end position="349"/>
    </location>
</feature>
<reference evidence="3 5" key="1">
    <citation type="journal article" date="2020" name="Stud. Mycol.">
        <title>101 Dothideomycetes genomes: a test case for predicting lifestyles and emergence of pathogens.</title>
        <authorList>
            <person name="Haridas S."/>
            <person name="Albert R."/>
            <person name="Binder M."/>
            <person name="Bloem J."/>
            <person name="Labutti K."/>
            <person name="Salamov A."/>
            <person name="Andreopoulos B."/>
            <person name="Baker S."/>
            <person name="Barry K."/>
            <person name="Bills G."/>
            <person name="Bluhm B."/>
            <person name="Cannon C."/>
            <person name="Castanera R."/>
            <person name="Culley D."/>
            <person name="Daum C."/>
            <person name="Ezra D."/>
            <person name="Gonzalez J."/>
            <person name="Henrissat B."/>
            <person name="Kuo A."/>
            <person name="Liang C."/>
            <person name="Lipzen A."/>
            <person name="Lutzoni F."/>
            <person name="Magnuson J."/>
            <person name="Mondo S."/>
            <person name="Nolan M."/>
            <person name="Ohm R."/>
            <person name="Pangilinan J."/>
            <person name="Park H.-J."/>
            <person name="Ramirez L."/>
            <person name="Alfaro M."/>
            <person name="Sun H."/>
            <person name="Tritt A."/>
            <person name="Yoshinaga Y."/>
            <person name="Zwiers L.-H."/>
            <person name="Turgeon B."/>
            <person name="Goodwin S."/>
            <person name="Spatafora J."/>
            <person name="Crous P."/>
            <person name="Grigoriev I."/>
        </authorList>
    </citation>
    <scope>NUCLEOTIDE SEQUENCE</scope>
    <source>
        <strain evidence="3 5">CBS 304.34</strain>
    </source>
</reference>
<dbReference type="AlphaFoldDB" id="A0A6A6Z4W0"/>
<dbReference type="Gene3D" id="2.60.110.10">
    <property type="entry name" value="Thaumatin"/>
    <property type="match status" value="1"/>
</dbReference>
<name>A0A6A6Z4W0_9PEZI</name>
<proteinExistence type="predicted"/>
<feature type="disulfide bond" evidence="1">
    <location>
        <begin position="164"/>
        <end position="279"/>
    </location>
</feature>
<dbReference type="PANTHER" id="PTHR31048">
    <property type="entry name" value="OS03G0233200 PROTEIN"/>
    <property type="match status" value="1"/>
</dbReference>
<dbReference type="Proteomes" id="UP000504636">
    <property type="component" value="Unplaced"/>
</dbReference>
<dbReference type="SUPFAM" id="SSF49870">
    <property type="entry name" value="Osmotin, thaumatin-like protein"/>
    <property type="match status" value="1"/>
</dbReference>
<reference evidence="5" key="3">
    <citation type="submission" date="2025-04" db="UniProtKB">
        <authorList>
            <consortium name="RefSeq"/>
        </authorList>
    </citation>
    <scope>IDENTIFICATION</scope>
    <source>
        <strain evidence="5">CBS 304.34</strain>
    </source>
</reference>
<feature type="disulfide bond" evidence="1">
    <location>
        <begin position="29"/>
        <end position="307"/>
    </location>
</feature>
<accession>A0A6A6Z4W0</accession>
<feature type="disulfide bond" evidence="1">
    <location>
        <begin position="76"/>
        <end position="93"/>
    </location>
</feature>
<evidence type="ECO:0000313" key="3">
    <source>
        <dbReference type="EMBL" id="KAF2816060.1"/>
    </source>
</evidence>
<feature type="disulfide bond" evidence="1">
    <location>
        <begin position="256"/>
        <end position="266"/>
    </location>
</feature>
<dbReference type="OrthoDB" id="430315at2759"/>
<dbReference type="InterPro" id="IPR001938">
    <property type="entry name" value="Thaumatin"/>
</dbReference>
<evidence type="ECO:0000313" key="5">
    <source>
        <dbReference type="RefSeq" id="XP_033583024.1"/>
    </source>
</evidence>
<feature type="region of interest" description="Disordered" evidence="2">
    <location>
        <begin position="320"/>
        <end position="364"/>
    </location>
</feature>
<sequence>MDQLYAGKLSTRQAKRKAPMTPIIVTNYCGENIWPGITTQSGTGPSEGGFMLQPGESKNQTVSEDWGGRVWGRTNCTFNDAGTASANGTGKACYTGDCNSALNCIVTGETPATLAEFNLDDARGETWYDISLVDGYNLPMAVVMQPLANHSLEDIPPNLTNPSCVATVGQLREPGYDPYTSGYETFLGTNSSYPLPFDRDVDDQHVARWCPWDLQFNPPQKPGDGVYPYPDDNIERPAFDPCFSACAKYNTPDYCCNTPEYGRGNCKAGDWGKAAKTVCPDAYSYALDDASSMFMTPSGGGFEVIFCPGGRSTTILSSEREATQQMKNGSTPNGNPDPNNGDPNPNGSPQKRHITRKKTNGRHA</sequence>
<dbReference type="InterPro" id="IPR037176">
    <property type="entry name" value="Osmotin/thaumatin-like_sf"/>
</dbReference>
<dbReference type="RefSeq" id="XP_033583024.1">
    <property type="nucleotide sequence ID" value="XM_033715039.1"/>
</dbReference>
<feature type="disulfide bond" evidence="1">
    <location>
        <begin position="246"/>
        <end position="255"/>
    </location>
</feature>